<keyword evidence="3" id="KW-1185">Reference proteome</keyword>
<dbReference type="AlphaFoldDB" id="A0A2A2DHD9"/>
<dbReference type="RefSeq" id="WP_095578384.1">
    <property type="nucleotide sequence ID" value="NZ_JAJQQQ010000032.1"/>
</dbReference>
<dbReference type="PANTHER" id="PTHR13696:SF52">
    <property type="entry name" value="PARA FAMILY PROTEIN CT_582"/>
    <property type="match status" value="1"/>
</dbReference>
<protein>
    <recommendedName>
        <fullName evidence="1">AAA domain-containing protein</fullName>
    </recommendedName>
</protein>
<dbReference type="SUPFAM" id="SSF52540">
    <property type="entry name" value="P-loop containing nucleoside triphosphate hydrolases"/>
    <property type="match status" value="1"/>
</dbReference>
<evidence type="ECO:0000313" key="2">
    <source>
        <dbReference type="EMBL" id="PAU50896.1"/>
    </source>
</evidence>
<evidence type="ECO:0000313" key="3">
    <source>
        <dbReference type="Proteomes" id="UP000218944"/>
    </source>
</evidence>
<dbReference type="PANTHER" id="PTHR13696">
    <property type="entry name" value="P-LOOP CONTAINING NUCLEOSIDE TRIPHOSPHATE HYDROLASE"/>
    <property type="match status" value="1"/>
</dbReference>
<evidence type="ECO:0000259" key="1">
    <source>
        <dbReference type="Pfam" id="PF13614"/>
    </source>
</evidence>
<organism evidence="2 3">
    <name type="scientific">Streptomyces albireticuli</name>
    <dbReference type="NCBI Taxonomy" id="1940"/>
    <lineage>
        <taxon>Bacteria</taxon>
        <taxon>Bacillati</taxon>
        <taxon>Actinomycetota</taxon>
        <taxon>Actinomycetes</taxon>
        <taxon>Kitasatosporales</taxon>
        <taxon>Streptomycetaceae</taxon>
        <taxon>Streptomyces</taxon>
    </lineage>
</organism>
<dbReference type="EMBL" id="NSJV01000004">
    <property type="protein sequence ID" value="PAU50896.1"/>
    <property type="molecule type" value="Genomic_DNA"/>
</dbReference>
<feature type="domain" description="AAA" evidence="1">
    <location>
        <begin position="3"/>
        <end position="181"/>
    </location>
</feature>
<comment type="caution">
    <text evidence="2">The sequence shown here is derived from an EMBL/GenBank/DDBJ whole genome shotgun (WGS) entry which is preliminary data.</text>
</comment>
<proteinExistence type="predicted"/>
<dbReference type="InterPro" id="IPR050678">
    <property type="entry name" value="DNA_Partitioning_ATPase"/>
</dbReference>
<sequence length="267" mass="28998">MWIGVGKGKGGAGCTTAVLELAYAGTRRGRRVGVLDIDPQGNATDALEPVSRRHGLKDALAPYDAVRGLAPLPLREVLTPTAWDGVLLAPADRFLANREADITADGIAALRRARRSGELDDLVDDVVIDLPRHLGKLTATGLLGIEHLFIAARATLWGAQGAEEMRYTAGLIAAKGNPELVIEGVIVAEYDGSRDSRRVLEELHNRFGKRMVDPPVPRRVRVREAVESYHTPCRLFGGKDLEEVADIYQNIYDRVLNSAPGQGKTPR</sequence>
<dbReference type="Gene3D" id="3.40.50.300">
    <property type="entry name" value="P-loop containing nucleotide triphosphate hydrolases"/>
    <property type="match status" value="1"/>
</dbReference>
<gene>
    <name evidence="2" type="ORF">CK936_00095</name>
</gene>
<dbReference type="Proteomes" id="UP000218944">
    <property type="component" value="Unassembled WGS sequence"/>
</dbReference>
<name>A0A2A2DHD9_9ACTN</name>
<accession>A0A2A2DHD9</accession>
<dbReference type="InterPro" id="IPR027417">
    <property type="entry name" value="P-loop_NTPase"/>
</dbReference>
<dbReference type="Pfam" id="PF13614">
    <property type="entry name" value="AAA_31"/>
    <property type="match status" value="1"/>
</dbReference>
<reference evidence="2 3" key="1">
    <citation type="submission" date="2017-08" db="EMBL/GenBank/DDBJ databases">
        <title>Genome sequence of Streptomyces albireticuli NRRL B-1670.</title>
        <authorList>
            <person name="Graham D.E."/>
            <person name="Mahan K.M."/>
            <person name="Klingeman D.M."/>
            <person name="Hettich R.L."/>
            <person name="Parry R.J."/>
            <person name="Spain J.C."/>
        </authorList>
    </citation>
    <scope>NUCLEOTIDE SEQUENCE [LARGE SCALE GENOMIC DNA]</scope>
    <source>
        <strain evidence="2 3">NRRL B-1670</strain>
    </source>
</reference>
<dbReference type="InterPro" id="IPR025669">
    <property type="entry name" value="AAA_dom"/>
</dbReference>